<comment type="caution">
    <text evidence="1">The sequence shown here is derived from an EMBL/GenBank/DDBJ whole genome shotgun (WGS) entry which is preliminary data.</text>
</comment>
<dbReference type="EMBL" id="JAYRBN010000100">
    <property type="protein sequence ID" value="KAL2728135.1"/>
    <property type="molecule type" value="Genomic_DNA"/>
</dbReference>
<accession>A0ABD2B5Y5</accession>
<dbReference type="AlphaFoldDB" id="A0ABD2B5Y5"/>
<protein>
    <submittedName>
        <fullName evidence="1">Uncharacterized protein</fullName>
    </submittedName>
</protein>
<evidence type="ECO:0000313" key="2">
    <source>
        <dbReference type="Proteomes" id="UP001607303"/>
    </source>
</evidence>
<sequence>MLSLETGGGSVPARVCFGSLCGLGFVKLAANFGGNFEYDHLLAITCPSTSSVLSKRNVIEKRRDVANGGVVVVVVE</sequence>
<reference evidence="1 2" key="1">
    <citation type="journal article" date="2024" name="Ann. Entomol. Soc. Am.">
        <title>Genomic analyses of the southern and eastern yellowjacket wasps (Hymenoptera: Vespidae) reveal evolutionary signatures of social life.</title>
        <authorList>
            <person name="Catto M.A."/>
            <person name="Caine P.B."/>
            <person name="Orr S.E."/>
            <person name="Hunt B.G."/>
            <person name="Goodisman M.A.D."/>
        </authorList>
    </citation>
    <scope>NUCLEOTIDE SEQUENCE [LARGE SCALE GENOMIC DNA]</scope>
    <source>
        <strain evidence="1">232</strain>
        <tissue evidence="1">Head and thorax</tissue>
    </source>
</reference>
<evidence type="ECO:0000313" key="1">
    <source>
        <dbReference type="EMBL" id="KAL2728135.1"/>
    </source>
</evidence>
<organism evidence="1 2">
    <name type="scientific">Vespula maculifrons</name>
    <name type="common">Eastern yellow jacket</name>
    <name type="synonym">Wasp</name>
    <dbReference type="NCBI Taxonomy" id="7453"/>
    <lineage>
        <taxon>Eukaryota</taxon>
        <taxon>Metazoa</taxon>
        <taxon>Ecdysozoa</taxon>
        <taxon>Arthropoda</taxon>
        <taxon>Hexapoda</taxon>
        <taxon>Insecta</taxon>
        <taxon>Pterygota</taxon>
        <taxon>Neoptera</taxon>
        <taxon>Endopterygota</taxon>
        <taxon>Hymenoptera</taxon>
        <taxon>Apocrita</taxon>
        <taxon>Aculeata</taxon>
        <taxon>Vespoidea</taxon>
        <taxon>Vespidae</taxon>
        <taxon>Vespinae</taxon>
        <taxon>Vespula</taxon>
    </lineage>
</organism>
<name>A0ABD2B5Y5_VESMC</name>
<gene>
    <name evidence="1" type="ORF">V1477_017411</name>
</gene>
<dbReference type="Proteomes" id="UP001607303">
    <property type="component" value="Unassembled WGS sequence"/>
</dbReference>
<proteinExistence type="predicted"/>
<keyword evidence="2" id="KW-1185">Reference proteome</keyword>